<dbReference type="Pfam" id="PF14223">
    <property type="entry name" value="Retrotran_gag_2"/>
    <property type="match status" value="1"/>
</dbReference>
<sequence length="203" mass="22590">MSNPLATVPSFPEERRLKDADNWHAFKSHVINAIRAKTLQGYLEGTISQPPIVPNLVITSTTTATPYSSMAPSYDEWLQREGWVAGVLYQNIIDPDAHSISPDQPAATMWTDLKTKFDVTSQIYQDVAMKRLESLKLDEEADFEDHLHKLSKFRVAANAVGCNVQQGKTALAEVTRGLTEFWVFKNRDKVVANVDPSALAATT</sequence>
<evidence type="ECO:0000313" key="1">
    <source>
        <dbReference type="EMBL" id="KAJ3779777.1"/>
    </source>
</evidence>
<comment type="caution">
    <text evidence="1">The sequence shown here is derived from an EMBL/GenBank/DDBJ whole genome shotgun (WGS) entry which is preliminary data.</text>
</comment>
<gene>
    <name evidence="1" type="ORF">GGU10DRAFT_337730</name>
</gene>
<name>A0AA38NH67_9AGAR</name>
<accession>A0AA38NH67</accession>
<feature type="non-terminal residue" evidence="1">
    <location>
        <position position="1"/>
    </location>
</feature>
<dbReference type="AlphaFoldDB" id="A0AA38NH67"/>
<keyword evidence="2" id="KW-1185">Reference proteome</keyword>
<reference evidence="1" key="1">
    <citation type="submission" date="2022-08" db="EMBL/GenBank/DDBJ databases">
        <authorList>
            <consortium name="DOE Joint Genome Institute"/>
            <person name="Min B."/>
            <person name="Riley R."/>
            <person name="Sierra-Patev S."/>
            <person name="Naranjo-Ortiz M."/>
            <person name="Looney B."/>
            <person name="Konkel Z."/>
            <person name="Slot J.C."/>
            <person name="Sakamoto Y."/>
            <person name="Steenwyk J.L."/>
            <person name="Rokas A."/>
            <person name="Carro J."/>
            <person name="Camarero S."/>
            <person name="Ferreira P."/>
            <person name="Molpeceres G."/>
            <person name="Ruiz-Duenas F.J."/>
            <person name="Serrano A."/>
            <person name="Henrissat B."/>
            <person name="Drula E."/>
            <person name="Hughes K.W."/>
            <person name="Mata J.L."/>
            <person name="Ishikawa N.K."/>
            <person name="Vargas-Isla R."/>
            <person name="Ushijima S."/>
            <person name="Smith C.A."/>
            <person name="Ahrendt S."/>
            <person name="Andreopoulos W."/>
            <person name="He G."/>
            <person name="Labutti K."/>
            <person name="Lipzen A."/>
            <person name="Ng V."/>
            <person name="Sandor L."/>
            <person name="Barry K."/>
            <person name="Martinez A.T."/>
            <person name="Xiao Y."/>
            <person name="Gibbons J.G."/>
            <person name="Terashima K."/>
            <person name="Hibbett D.S."/>
            <person name="Grigoriev I.V."/>
        </authorList>
    </citation>
    <scope>NUCLEOTIDE SEQUENCE</scope>
    <source>
        <strain evidence="1">TFB10291</strain>
    </source>
</reference>
<organism evidence="1 2">
    <name type="scientific">Lentinula aff. detonsa</name>
    <dbReference type="NCBI Taxonomy" id="2804958"/>
    <lineage>
        <taxon>Eukaryota</taxon>
        <taxon>Fungi</taxon>
        <taxon>Dikarya</taxon>
        <taxon>Basidiomycota</taxon>
        <taxon>Agaricomycotina</taxon>
        <taxon>Agaricomycetes</taxon>
        <taxon>Agaricomycetidae</taxon>
        <taxon>Agaricales</taxon>
        <taxon>Marasmiineae</taxon>
        <taxon>Omphalotaceae</taxon>
        <taxon>Lentinula</taxon>
    </lineage>
</organism>
<dbReference type="EMBL" id="MU794237">
    <property type="protein sequence ID" value="KAJ3779777.1"/>
    <property type="molecule type" value="Genomic_DNA"/>
</dbReference>
<evidence type="ECO:0000313" key="2">
    <source>
        <dbReference type="Proteomes" id="UP001163798"/>
    </source>
</evidence>
<dbReference type="Proteomes" id="UP001163798">
    <property type="component" value="Unassembled WGS sequence"/>
</dbReference>
<protein>
    <submittedName>
        <fullName evidence="1">Uncharacterized protein</fullName>
    </submittedName>
</protein>
<proteinExistence type="predicted"/>